<comment type="caution">
    <text evidence="1">The sequence shown here is derived from an EMBL/GenBank/DDBJ whole genome shotgun (WGS) entry which is preliminary data.</text>
</comment>
<reference evidence="1 2" key="1">
    <citation type="submission" date="2021-06" db="EMBL/GenBank/DDBJ databases">
        <authorList>
            <person name="Palmer J.M."/>
        </authorList>
    </citation>
    <scope>NUCLEOTIDE SEQUENCE [LARGE SCALE GENOMIC DNA]</scope>
    <source>
        <strain evidence="2">if_2019</strain>
        <tissue evidence="1">Muscle</tissue>
    </source>
</reference>
<gene>
    <name evidence="1" type="ORF">ILYODFUR_000063</name>
</gene>
<sequence>MHNEISQLTAWAERPLREGEDFSPEAALKAKLKFANPLIDKDLNLWSMSCSLMTLKNQVFDYNIITFGGKLGKHASLRTPSQTVKYRIGSIILCGDLSQEGLMHKTDRH</sequence>
<dbReference type="Proteomes" id="UP001482620">
    <property type="component" value="Unassembled WGS sequence"/>
</dbReference>
<protein>
    <submittedName>
        <fullName evidence="1">Uncharacterized protein</fullName>
    </submittedName>
</protein>
<evidence type="ECO:0000313" key="1">
    <source>
        <dbReference type="EMBL" id="MEQ2235210.1"/>
    </source>
</evidence>
<name>A0ABV0TQL2_9TELE</name>
<evidence type="ECO:0000313" key="2">
    <source>
        <dbReference type="Proteomes" id="UP001482620"/>
    </source>
</evidence>
<proteinExistence type="predicted"/>
<dbReference type="EMBL" id="JAHRIQ010046344">
    <property type="protein sequence ID" value="MEQ2235210.1"/>
    <property type="molecule type" value="Genomic_DNA"/>
</dbReference>
<keyword evidence="2" id="KW-1185">Reference proteome</keyword>
<organism evidence="1 2">
    <name type="scientific">Ilyodon furcidens</name>
    <name type="common">goldbreast splitfin</name>
    <dbReference type="NCBI Taxonomy" id="33524"/>
    <lineage>
        <taxon>Eukaryota</taxon>
        <taxon>Metazoa</taxon>
        <taxon>Chordata</taxon>
        <taxon>Craniata</taxon>
        <taxon>Vertebrata</taxon>
        <taxon>Euteleostomi</taxon>
        <taxon>Actinopterygii</taxon>
        <taxon>Neopterygii</taxon>
        <taxon>Teleostei</taxon>
        <taxon>Neoteleostei</taxon>
        <taxon>Acanthomorphata</taxon>
        <taxon>Ovalentaria</taxon>
        <taxon>Atherinomorphae</taxon>
        <taxon>Cyprinodontiformes</taxon>
        <taxon>Goodeidae</taxon>
        <taxon>Ilyodon</taxon>
    </lineage>
</organism>
<accession>A0ABV0TQL2</accession>